<evidence type="ECO:0000313" key="2">
    <source>
        <dbReference type="Proteomes" id="UP001234989"/>
    </source>
</evidence>
<protein>
    <recommendedName>
        <fullName evidence="3">Reverse transcriptase Ty1/copia-type domain-containing protein</fullName>
    </recommendedName>
</protein>
<evidence type="ECO:0008006" key="3">
    <source>
        <dbReference type="Google" id="ProtNLM"/>
    </source>
</evidence>
<sequence length="195" mass="21706">MSEFSMKDLGLVNFFLGISISACKGGYFLNQSKYIHDLLNRTGLFSSKPINTLLSSKSLIASDTSPPFYDPSLYHSLIGGLQYLTFTRPDIAFSVSQVAQFMHSPLDIHFTAVKRTLCYMCGSINHGLFILDGSIGSLTCYTDADWVASSVLQVRYVPSVDQLADLLMKSIPYAQFSFLRDKLNIYRDPALLEGE</sequence>
<keyword evidence="2" id="KW-1185">Reference proteome</keyword>
<dbReference type="PANTHER" id="PTHR11439">
    <property type="entry name" value="GAG-POL-RELATED RETROTRANSPOSON"/>
    <property type="match status" value="1"/>
</dbReference>
<reference evidence="1" key="1">
    <citation type="submission" date="2023-08" db="EMBL/GenBank/DDBJ databases">
        <title>A de novo genome assembly of Solanum verrucosum Schlechtendal, a Mexican diploid species geographically isolated from the other diploid A-genome species in potato relatives.</title>
        <authorList>
            <person name="Hosaka K."/>
        </authorList>
    </citation>
    <scope>NUCLEOTIDE SEQUENCE</scope>
    <source>
        <tissue evidence="1">Young leaves</tissue>
    </source>
</reference>
<gene>
    <name evidence="1" type="ORF">MTR67_034065</name>
</gene>
<dbReference type="EMBL" id="CP133619">
    <property type="protein sequence ID" value="WMV40680.1"/>
    <property type="molecule type" value="Genomic_DNA"/>
</dbReference>
<dbReference type="AlphaFoldDB" id="A0AAF0U7J0"/>
<evidence type="ECO:0000313" key="1">
    <source>
        <dbReference type="EMBL" id="WMV40680.1"/>
    </source>
</evidence>
<dbReference type="PROSITE" id="PS51257">
    <property type="entry name" value="PROKAR_LIPOPROTEIN"/>
    <property type="match status" value="1"/>
</dbReference>
<organism evidence="1 2">
    <name type="scientific">Solanum verrucosum</name>
    <dbReference type="NCBI Taxonomy" id="315347"/>
    <lineage>
        <taxon>Eukaryota</taxon>
        <taxon>Viridiplantae</taxon>
        <taxon>Streptophyta</taxon>
        <taxon>Embryophyta</taxon>
        <taxon>Tracheophyta</taxon>
        <taxon>Spermatophyta</taxon>
        <taxon>Magnoliopsida</taxon>
        <taxon>eudicotyledons</taxon>
        <taxon>Gunneridae</taxon>
        <taxon>Pentapetalae</taxon>
        <taxon>asterids</taxon>
        <taxon>lamiids</taxon>
        <taxon>Solanales</taxon>
        <taxon>Solanaceae</taxon>
        <taxon>Solanoideae</taxon>
        <taxon>Solaneae</taxon>
        <taxon>Solanum</taxon>
    </lineage>
</organism>
<proteinExistence type="predicted"/>
<dbReference type="PANTHER" id="PTHR11439:SF486">
    <property type="entry name" value="RLK (RECEPTOR-LIKE KINASE) PROTEIN, PUTATIVE-RELATED"/>
    <property type="match status" value="1"/>
</dbReference>
<name>A0AAF0U7J0_SOLVR</name>
<dbReference type="Proteomes" id="UP001234989">
    <property type="component" value="Chromosome 8"/>
</dbReference>
<accession>A0AAF0U7J0</accession>